<dbReference type="InterPro" id="IPR050900">
    <property type="entry name" value="Transposase_IS3/IS150/IS904"/>
</dbReference>
<keyword evidence="3" id="KW-1185">Reference proteome</keyword>
<dbReference type="AlphaFoldDB" id="A0A7D7KYX5"/>
<evidence type="ECO:0000313" key="2">
    <source>
        <dbReference type="EMBL" id="QMS56870.1"/>
    </source>
</evidence>
<dbReference type="Proteomes" id="UP000216825">
    <property type="component" value="Chromosome"/>
</dbReference>
<reference evidence="2" key="1">
    <citation type="submission" date="2017-08" db="EMBL/GenBank/DDBJ databases">
        <authorList>
            <person name="Minaev M."/>
            <person name="Kurbakov K.A."/>
            <person name="Solodovnikova G.I."/>
            <person name="Kuznetsova O.A."/>
            <person name="Lisitsyn A.B."/>
        </authorList>
    </citation>
    <scope>NUCLEOTIDE SEQUENCE</scope>
    <source>
        <strain evidence="2">80</strain>
    </source>
</reference>
<dbReference type="InterPro" id="IPR012337">
    <property type="entry name" value="RNaseH-like_sf"/>
</dbReference>
<dbReference type="PANTHER" id="PTHR46889:SF4">
    <property type="entry name" value="TRANSPOSASE INSO FOR INSERTION SEQUENCE ELEMENT IS911B-RELATED"/>
    <property type="match status" value="1"/>
</dbReference>
<accession>A0A7D7KYX5</accession>
<feature type="domain" description="Integrase catalytic" evidence="1">
    <location>
        <begin position="7"/>
        <end position="51"/>
    </location>
</feature>
<protein>
    <recommendedName>
        <fullName evidence="1">Integrase catalytic domain-containing protein</fullName>
    </recommendedName>
</protein>
<dbReference type="KEGG" id="kvr:CIB50_0001590"/>
<dbReference type="PANTHER" id="PTHR46889">
    <property type="entry name" value="TRANSPOSASE INSF FOR INSERTION SEQUENCE IS3B-RELATED"/>
    <property type="match status" value="1"/>
</dbReference>
<dbReference type="GO" id="GO:0003676">
    <property type="term" value="F:nucleic acid binding"/>
    <property type="evidence" value="ECO:0007669"/>
    <property type="project" value="InterPro"/>
</dbReference>
<dbReference type="EMBL" id="CP059343">
    <property type="protein sequence ID" value="QMS56870.1"/>
    <property type="molecule type" value="Genomic_DNA"/>
</dbReference>
<organism evidence="2 3">
    <name type="scientific">Kocuria varians</name>
    <name type="common">Micrococcus varians</name>
    <dbReference type="NCBI Taxonomy" id="1272"/>
    <lineage>
        <taxon>Bacteria</taxon>
        <taxon>Bacillati</taxon>
        <taxon>Actinomycetota</taxon>
        <taxon>Actinomycetes</taxon>
        <taxon>Micrococcales</taxon>
        <taxon>Micrococcaceae</taxon>
        <taxon>Kocuria</taxon>
    </lineage>
</organism>
<gene>
    <name evidence="2" type="ORF">CIB50_0001590</name>
</gene>
<dbReference type="SUPFAM" id="SSF53098">
    <property type="entry name" value="Ribonuclease H-like"/>
    <property type="match status" value="1"/>
</dbReference>
<proteinExistence type="predicted"/>
<sequence length="58" mass="6320">MAGTQAEDGKLYLCAIKDVFSGRIVGYSISDRMKARLAVKALDNAIFRRRGGCKKNGV</sequence>
<dbReference type="InterPro" id="IPR036397">
    <property type="entry name" value="RNaseH_sf"/>
</dbReference>
<dbReference type="GO" id="GO:0015074">
    <property type="term" value="P:DNA integration"/>
    <property type="evidence" value="ECO:0007669"/>
    <property type="project" value="InterPro"/>
</dbReference>
<reference evidence="2" key="2">
    <citation type="submission" date="2020-07" db="EMBL/GenBank/DDBJ databases">
        <title>Genome of starter culture bacteria Kocuria salsicia reveals its technological properties and safety for usage in meat industry.</title>
        <authorList>
            <person name="Michael M."/>
            <person name="Konstantin K."/>
            <person name="Evgenii K."/>
            <person name="Galina S."/>
            <person name="Oksana K."/>
            <person name="Andrei L."/>
        </authorList>
    </citation>
    <scope>NUCLEOTIDE SEQUENCE [LARGE SCALE GENOMIC DNA]</scope>
    <source>
        <strain evidence="2">80</strain>
    </source>
</reference>
<name>A0A7D7KYX5_KOCVA</name>
<dbReference type="Gene3D" id="3.30.420.10">
    <property type="entry name" value="Ribonuclease H-like superfamily/Ribonuclease H"/>
    <property type="match status" value="1"/>
</dbReference>
<evidence type="ECO:0000313" key="3">
    <source>
        <dbReference type="Proteomes" id="UP000216825"/>
    </source>
</evidence>
<dbReference type="Pfam" id="PF00665">
    <property type="entry name" value="rve"/>
    <property type="match status" value="1"/>
</dbReference>
<dbReference type="InterPro" id="IPR001584">
    <property type="entry name" value="Integrase_cat-core"/>
</dbReference>
<evidence type="ECO:0000259" key="1">
    <source>
        <dbReference type="Pfam" id="PF00665"/>
    </source>
</evidence>